<dbReference type="InterPro" id="IPR011335">
    <property type="entry name" value="Restrct_endonuc-II-like"/>
</dbReference>
<dbReference type="PANTHER" id="PTHR30015:SF7">
    <property type="entry name" value="TYPE IV METHYL-DIRECTED RESTRICTION ENZYME ECOKMRR"/>
    <property type="match status" value="1"/>
</dbReference>
<dbReference type="STRING" id="354355.SAMN05660816_02391"/>
<feature type="domain" description="Restriction endonuclease type IV Mrr" evidence="1">
    <location>
        <begin position="2"/>
        <end position="91"/>
    </location>
</feature>
<comment type="caution">
    <text evidence="2">The sequence shown here is derived from an EMBL/GenBank/DDBJ whole genome shotgun (WGS) entry which is preliminary data.</text>
</comment>
<dbReference type="InterPro" id="IPR011856">
    <property type="entry name" value="tRNA_endonuc-like_dom_sf"/>
</dbReference>
<dbReference type="InterPro" id="IPR052906">
    <property type="entry name" value="Type_IV_Methyl-Rstrct_Enzyme"/>
</dbReference>
<evidence type="ECO:0000313" key="2">
    <source>
        <dbReference type="EMBL" id="OQP48059.1"/>
    </source>
</evidence>
<dbReference type="GO" id="GO:0003677">
    <property type="term" value="F:DNA binding"/>
    <property type="evidence" value="ECO:0007669"/>
    <property type="project" value="InterPro"/>
</dbReference>
<dbReference type="Gene3D" id="3.40.1350.10">
    <property type="match status" value="1"/>
</dbReference>
<dbReference type="AlphaFoldDB" id="A0A1V9EPI9"/>
<dbReference type="GO" id="GO:0015666">
    <property type="term" value="F:restriction endodeoxyribonuclease activity"/>
    <property type="evidence" value="ECO:0007669"/>
    <property type="project" value="TreeGrafter"/>
</dbReference>
<dbReference type="Pfam" id="PF04471">
    <property type="entry name" value="Mrr_cat"/>
    <property type="match status" value="1"/>
</dbReference>
<protein>
    <recommendedName>
        <fullName evidence="1">Restriction endonuclease type IV Mrr domain-containing protein</fullName>
    </recommendedName>
</protein>
<evidence type="ECO:0000259" key="1">
    <source>
        <dbReference type="Pfam" id="PF04471"/>
    </source>
</evidence>
<evidence type="ECO:0000313" key="3">
    <source>
        <dbReference type="Proteomes" id="UP000192610"/>
    </source>
</evidence>
<organism evidence="2 3">
    <name type="scientific">Niastella yeongjuensis</name>
    <dbReference type="NCBI Taxonomy" id="354355"/>
    <lineage>
        <taxon>Bacteria</taxon>
        <taxon>Pseudomonadati</taxon>
        <taxon>Bacteroidota</taxon>
        <taxon>Chitinophagia</taxon>
        <taxon>Chitinophagales</taxon>
        <taxon>Chitinophagaceae</taxon>
        <taxon>Niastella</taxon>
    </lineage>
</organism>
<accession>A0A1V9EPI9</accession>
<dbReference type="GO" id="GO:0009307">
    <property type="term" value="P:DNA restriction-modification system"/>
    <property type="evidence" value="ECO:0007669"/>
    <property type="project" value="InterPro"/>
</dbReference>
<dbReference type="PANTHER" id="PTHR30015">
    <property type="entry name" value="MRR RESTRICTION SYSTEM PROTEIN"/>
    <property type="match status" value="1"/>
</dbReference>
<sequence>MQGTKDGGVDIIATKLHGISGYYKTLWQAKKYSKNKVSINTVRELADSVNEFKASKGIIVTSTYLTKDALYRIERDKYILSKVDRVDLDNWINSILRRHL</sequence>
<gene>
    <name evidence="2" type="ORF">A4H97_29955</name>
</gene>
<name>A0A1V9EPI9_9BACT</name>
<dbReference type="SUPFAM" id="SSF52980">
    <property type="entry name" value="Restriction endonuclease-like"/>
    <property type="match status" value="1"/>
</dbReference>
<proteinExistence type="predicted"/>
<dbReference type="EMBL" id="LVXG01000018">
    <property type="protein sequence ID" value="OQP48059.1"/>
    <property type="molecule type" value="Genomic_DNA"/>
</dbReference>
<keyword evidence="3" id="KW-1185">Reference proteome</keyword>
<dbReference type="InterPro" id="IPR007560">
    <property type="entry name" value="Restrct_endonuc_IV_Mrr"/>
</dbReference>
<dbReference type="Proteomes" id="UP000192610">
    <property type="component" value="Unassembled WGS sequence"/>
</dbReference>
<reference evidence="3" key="1">
    <citation type="submission" date="2016-04" db="EMBL/GenBank/DDBJ databases">
        <authorList>
            <person name="Chen L."/>
            <person name="Zhuang W."/>
            <person name="Wang G."/>
        </authorList>
    </citation>
    <scope>NUCLEOTIDE SEQUENCE [LARGE SCALE GENOMIC DNA]</scope>
    <source>
        <strain evidence="3">17621</strain>
    </source>
</reference>